<keyword evidence="9 16" id="KW-1133">Transmembrane helix</keyword>
<evidence type="ECO:0000256" key="2">
    <source>
        <dbReference type="ARBA" id="ARBA00006375"/>
    </source>
</evidence>
<evidence type="ECO:0000256" key="6">
    <source>
        <dbReference type="ARBA" id="ARBA00022692"/>
    </source>
</evidence>
<organism evidence="17 18">
    <name type="scientific">Mortierella polycephala</name>
    <dbReference type="NCBI Taxonomy" id="41804"/>
    <lineage>
        <taxon>Eukaryota</taxon>
        <taxon>Fungi</taxon>
        <taxon>Fungi incertae sedis</taxon>
        <taxon>Mucoromycota</taxon>
        <taxon>Mortierellomycotina</taxon>
        <taxon>Mortierellomycetes</taxon>
        <taxon>Mortierellales</taxon>
        <taxon>Mortierellaceae</taxon>
        <taxon>Mortierella</taxon>
    </lineage>
</organism>
<reference evidence="17" key="1">
    <citation type="journal article" date="2020" name="Fungal Divers.">
        <title>Resolving the Mortierellaceae phylogeny through synthesis of multi-gene phylogenetics and phylogenomics.</title>
        <authorList>
            <person name="Vandepol N."/>
            <person name="Liber J."/>
            <person name="Desiro A."/>
            <person name="Na H."/>
            <person name="Kennedy M."/>
            <person name="Barry K."/>
            <person name="Grigoriev I.V."/>
            <person name="Miller A.N."/>
            <person name="O'Donnell K."/>
            <person name="Stajich J.E."/>
            <person name="Bonito G."/>
        </authorList>
    </citation>
    <scope>NUCLEOTIDE SEQUENCE</scope>
    <source>
        <strain evidence="17">KOD948</strain>
    </source>
</reference>
<dbReference type="Pfam" id="PF00153">
    <property type="entry name" value="Mito_carr"/>
    <property type="match status" value="2"/>
</dbReference>
<accession>A0A9P6Q5R6</accession>
<keyword evidence="5" id="KW-0050">Antiport</keyword>
<evidence type="ECO:0000256" key="16">
    <source>
        <dbReference type="RuleBase" id="RU368008"/>
    </source>
</evidence>
<evidence type="ECO:0000256" key="11">
    <source>
        <dbReference type="ARBA" id="ARBA00023136"/>
    </source>
</evidence>
<evidence type="ECO:0000256" key="3">
    <source>
        <dbReference type="ARBA" id="ARBA00011245"/>
    </source>
</evidence>
<feature type="repeat" description="Solcar" evidence="14">
    <location>
        <begin position="15"/>
        <end position="106"/>
    </location>
</feature>
<evidence type="ECO:0000256" key="12">
    <source>
        <dbReference type="ARBA" id="ARBA00024143"/>
    </source>
</evidence>
<feature type="transmembrane region" description="Helical" evidence="16">
    <location>
        <begin position="12"/>
        <end position="36"/>
    </location>
</feature>
<dbReference type="InterPro" id="IPR018108">
    <property type="entry name" value="MCP_transmembrane"/>
</dbReference>
<evidence type="ECO:0000256" key="4">
    <source>
        <dbReference type="ARBA" id="ARBA00022448"/>
    </source>
</evidence>
<evidence type="ECO:0000313" key="18">
    <source>
        <dbReference type="Proteomes" id="UP000726737"/>
    </source>
</evidence>
<keyword evidence="18" id="KW-1185">Reference proteome</keyword>
<dbReference type="PROSITE" id="PS50920">
    <property type="entry name" value="SOLCAR"/>
    <property type="match status" value="2"/>
</dbReference>
<keyword evidence="10" id="KW-0496">Mitochondrion</keyword>
<comment type="function">
    <text evidence="16">Catalyzes the exchange of ADP and ATP across the membrane.</text>
</comment>
<comment type="caution">
    <text evidence="17">The sequence shown here is derived from an EMBL/GenBank/DDBJ whole genome shotgun (WGS) entry which is preliminary data.</text>
</comment>
<keyword evidence="7" id="KW-0677">Repeat</keyword>
<evidence type="ECO:0000256" key="7">
    <source>
        <dbReference type="ARBA" id="ARBA00022737"/>
    </source>
</evidence>
<evidence type="ECO:0000313" key="17">
    <source>
        <dbReference type="EMBL" id="KAG0261181.1"/>
    </source>
</evidence>
<comment type="catalytic activity">
    <reaction evidence="12">
        <text>ADP(in) + ATP(out) = ADP(out) + ATP(in)</text>
        <dbReference type="Rhea" id="RHEA:34999"/>
        <dbReference type="ChEBI" id="CHEBI:30616"/>
        <dbReference type="ChEBI" id="CHEBI:456216"/>
    </reaction>
    <physiologicalReaction direction="left-to-right" evidence="12">
        <dbReference type="Rhea" id="RHEA:35000"/>
    </physiologicalReaction>
</comment>
<dbReference type="AlphaFoldDB" id="A0A9P6Q5R6"/>
<dbReference type="InterPro" id="IPR002113">
    <property type="entry name" value="ADT_euk_type"/>
</dbReference>
<comment type="caution">
    <text evidence="16">Lacks conserved residue(s) required for the propagation of feature annotation.</text>
</comment>
<evidence type="ECO:0000256" key="15">
    <source>
        <dbReference type="RuleBase" id="RU000488"/>
    </source>
</evidence>
<keyword evidence="8" id="KW-0999">Mitochondrion inner membrane</keyword>
<proteinExistence type="inferred from homology"/>
<dbReference type="Proteomes" id="UP000726737">
    <property type="component" value="Unassembled WGS sequence"/>
</dbReference>
<dbReference type="InterPro" id="IPR023395">
    <property type="entry name" value="MCP_dom_sf"/>
</dbReference>
<dbReference type="SUPFAM" id="SSF103506">
    <property type="entry name" value="Mitochondrial carrier"/>
    <property type="match status" value="1"/>
</dbReference>
<dbReference type="EMBL" id="JAAAJA010000132">
    <property type="protein sequence ID" value="KAG0261181.1"/>
    <property type="molecule type" value="Genomic_DNA"/>
</dbReference>
<evidence type="ECO:0000256" key="1">
    <source>
        <dbReference type="ARBA" id="ARBA00004448"/>
    </source>
</evidence>
<dbReference type="PRINTS" id="PR00926">
    <property type="entry name" value="MITOCARRIER"/>
</dbReference>
<keyword evidence="4 15" id="KW-0813">Transport</keyword>
<keyword evidence="11 14" id="KW-0472">Membrane</keyword>
<evidence type="ECO:0000256" key="14">
    <source>
        <dbReference type="PROSITE-ProRule" id="PRU00282"/>
    </source>
</evidence>
<dbReference type="GO" id="GO:0005471">
    <property type="term" value="F:ATP:ADP antiporter activity"/>
    <property type="evidence" value="ECO:0007669"/>
    <property type="project" value="UniProtKB-UniRule"/>
</dbReference>
<dbReference type="PANTHER" id="PTHR45635">
    <property type="entry name" value="ADP,ATP CARRIER PROTEIN 1-RELATED-RELATED"/>
    <property type="match status" value="1"/>
</dbReference>
<evidence type="ECO:0000256" key="8">
    <source>
        <dbReference type="ARBA" id="ARBA00022792"/>
    </source>
</evidence>
<dbReference type="GO" id="GO:0140021">
    <property type="term" value="P:mitochondrial ADP transmembrane transport"/>
    <property type="evidence" value="ECO:0007669"/>
    <property type="project" value="InterPro"/>
</dbReference>
<protein>
    <recommendedName>
        <fullName evidence="16">ADP/ATP translocase</fullName>
    </recommendedName>
    <alternativeName>
        <fullName evidence="16">ADP,ATP carrier protein</fullName>
    </alternativeName>
</protein>
<dbReference type="GO" id="GO:0005743">
    <property type="term" value="C:mitochondrial inner membrane"/>
    <property type="evidence" value="ECO:0007669"/>
    <property type="project" value="UniProtKB-SubCell"/>
</dbReference>
<gene>
    <name evidence="17" type="ORF">BG011_001287</name>
</gene>
<name>A0A9P6Q5R6_9FUNG</name>
<comment type="subunit">
    <text evidence="3 16">Monomer.</text>
</comment>
<comment type="similarity">
    <text evidence="2 15">Belongs to the mitochondrial carrier (TC 2.A.29) family.</text>
</comment>
<sequence>MSITDYDKQKHGYLKWFVATLATGVATGACTLLVLYPLDFVRTRLANDMIFKLGATQEFSGIIDVFRKTIASDGFLGLYRGYSSAVFQIAVYRACYFILSDTVKPMAAAYFPGSKVAWYTLAYGVTITSGLISYPFDTVSRRMIMATGTNESLKYKSSIQAFSHILWEEGILPLFLGAATNILRSIAAAHILNEHEIFDILRALLMQ</sequence>
<dbReference type="PANTHER" id="PTHR45635:SF14">
    <property type="entry name" value="ADP_ATP TRANSLOCASE"/>
    <property type="match status" value="1"/>
</dbReference>
<dbReference type="GO" id="GO:1990544">
    <property type="term" value="P:mitochondrial ATP transmembrane transport"/>
    <property type="evidence" value="ECO:0007669"/>
    <property type="project" value="InterPro"/>
</dbReference>
<dbReference type="InterPro" id="IPR002067">
    <property type="entry name" value="MCP"/>
</dbReference>
<comment type="function">
    <text evidence="13">ADP:ATP antiporter that mediates import of ADP into the mitochondrial matrix for ATP synthesis, and export of ATP out to fuel the cell. Cycles between the cytoplasmic-open state (c-state) and the matrix-open state (m-state): operates by the alternating access mechanism with a single substrate-binding site intermittently exposed to either the cytosolic (c-state) or matrix (m-state) side of the inner mitochondrial membrane.</text>
</comment>
<evidence type="ECO:0000256" key="5">
    <source>
        <dbReference type="ARBA" id="ARBA00022449"/>
    </source>
</evidence>
<keyword evidence="6 14" id="KW-0812">Transmembrane</keyword>
<comment type="subcellular location">
    <subcellularLocation>
        <location evidence="16">Membrane</location>
        <topology evidence="16">Multi-pass membrane protein</topology>
    </subcellularLocation>
    <subcellularLocation>
        <location evidence="1">Mitochondrion inner membrane</location>
        <topology evidence="1">Multi-pass membrane protein</topology>
    </subcellularLocation>
</comment>
<evidence type="ECO:0000256" key="13">
    <source>
        <dbReference type="ARBA" id="ARBA00045250"/>
    </source>
</evidence>
<feature type="repeat" description="Solcar" evidence="14">
    <location>
        <begin position="113"/>
        <end position="204"/>
    </location>
</feature>
<evidence type="ECO:0000256" key="10">
    <source>
        <dbReference type="ARBA" id="ARBA00023128"/>
    </source>
</evidence>
<dbReference type="Gene3D" id="1.50.40.10">
    <property type="entry name" value="Mitochondrial carrier domain"/>
    <property type="match status" value="1"/>
</dbReference>
<dbReference type="OrthoDB" id="270584at2759"/>
<feature type="transmembrane region" description="Helical" evidence="16">
    <location>
        <begin position="116"/>
        <end position="136"/>
    </location>
</feature>
<evidence type="ECO:0000256" key="9">
    <source>
        <dbReference type="ARBA" id="ARBA00022989"/>
    </source>
</evidence>